<accession>A0AAD6T427</accession>
<dbReference type="Pfam" id="PF13384">
    <property type="entry name" value="HTH_23"/>
    <property type="match status" value="1"/>
</dbReference>
<sequence length="132" mass="15562">MVNHSISRDVKIAALNLYEHGRLSLTEILDCVGFSRRTFFRVLKLWCTTGDVVRSRTRTGCTRLLHFDDVDYLLRLVQHQPDYFLDELQDLLQHNRFILVHFTTIHRELERAGISTKNLKVIAEERSEPIRL</sequence>
<organism evidence="1 2">
    <name type="scientific">Mycena alexandri</name>
    <dbReference type="NCBI Taxonomy" id="1745969"/>
    <lineage>
        <taxon>Eukaryota</taxon>
        <taxon>Fungi</taxon>
        <taxon>Dikarya</taxon>
        <taxon>Basidiomycota</taxon>
        <taxon>Agaricomycotina</taxon>
        <taxon>Agaricomycetes</taxon>
        <taxon>Agaricomycetidae</taxon>
        <taxon>Agaricales</taxon>
        <taxon>Marasmiineae</taxon>
        <taxon>Mycenaceae</taxon>
        <taxon>Mycena</taxon>
    </lineage>
</organism>
<dbReference type="InterPro" id="IPR009057">
    <property type="entry name" value="Homeodomain-like_sf"/>
</dbReference>
<dbReference type="SUPFAM" id="SSF46689">
    <property type="entry name" value="Homeodomain-like"/>
    <property type="match status" value="1"/>
</dbReference>
<gene>
    <name evidence="1" type="ORF">C8F04DRAFT_915687</name>
</gene>
<evidence type="ECO:0000313" key="1">
    <source>
        <dbReference type="EMBL" id="KAJ7038456.1"/>
    </source>
</evidence>
<proteinExistence type="predicted"/>
<evidence type="ECO:0000313" key="2">
    <source>
        <dbReference type="Proteomes" id="UP001218188"/>
    </source>
</evidence>
<dbReference type="AlphaFoldDB" id="A0AAD6T427"/>
<dbReference type="Proteomes" id="UP001218188">
    <property type="component" value="Unassembled WGS sequence"/>
</dbReference>
<comment type="caution">
    <text evidence="1">The sequence shown here is derived from an EMBL/GenBank/DDBJ whole genome shotgun (WGS) entry which is preliminary data.</text>
</comment>
<keyword evidence="2" id="KW-1185">Reference proteome</keyword>
<protein>
    <submittedName>
        <fullName evidence="1">Uncharacterized protein</fullName>
    </submittedName>
</protein>
<dbReference type="EMBL" id="JARJCM010000032">
    <property type="protein sequence ID" value="KAJ7038456.1"/>
    <property type="molecule type" value="Genomic_DNA"/>
</dbReference>
<feature type="non-terminal residue" evidence="1">
    <location>
        <position position="132"/>
    </location>
</feature>
<name>A0AAD6T427_9AGAR</name>
<reference evidence="1" key="1">
    <citation type="submission" date="2023-03" db="EMBL/GenBank/DDBJ databases">
        <title>Massive genome expansion in bonnet fungi (Mycena s.s.) driven by repeated elements and novel gene families across ecological guilds.</title>
        <authorList>
            <consortium name="Lawrence Berkeley National Laboratory"/>
            <person name="Harder C.B."/>
            <person name="Miyauchi S."/>
            <person name="Viragh M."/>
            <person name="Kuo A."/>
            <person name="Thoen E."/>
            <person name="Andreopoulos B."/>
            <person name="Lu D."/>
            <person name="Skrede I."/>
            <person name="Drula E."/>
            <person name="Henrissat B."/>
            <person name="Morin E."/>
            <person name="Kohler A."/>
            <person name="Barry K."/>
            <person name="LaButti K."/>
            <person name="Morin E."/>
            <person name="Salamov A."/>
            <person name="Lipzen A."/>
            <person name="Mereny Z."/>
            <person name="Hegedus B."/>
            <person name="Baldrian P."/>
            <person name="Stursova M."/>
            <person name="Weitz H."/>
            <person name="Taylor A."/>
            <person name="Grigoriev I.V."/>
            <person name="Nagy L.G."/>
            <person name="Martin F."/>
            <person name="Kauserud H."/>
        </authorList>
    </citation>
    <scope>NUCLEOTIDE SEQUENCE</scope>
    <source>
        <strain evidence="1">CBHHK200</strain>
    </source>
</reference>